<dbReference type="Proteomes" id="UP000548304">
    <property type="component" value="Unassembled WGS sequence"/>
</dbReference>
<evidence type="ECO:0000313" key="2">
    <source>
        <dbReference type="EMBL" id="NYH78225.1"/>
    </source>
</evidence>
<dbReference type="GO" id="GO:0005886">
    <property type="term" value="C:plasma membrane"/>
    <property type="evidence" value="ECO:0007669"/>
    <property type="project" value="UniProtKB-SubCell"/>
</dbReference>
<dbReference type="RefSeq" id="WP_179534725.1">
    <property type="nucleotide sequence ID" value="NZ_JACBYW010000002.1"/>
</dbReference>
<name>A0A852YYZ9_9ACTN</name>
<evidence type="ECO:0000256" key="1">
    <source>
        <dbReference type="SAM" id="Phobius"/>
    </source>
</evidence>
<dbReference type="Pfam" id="PF12679">
    <property type="entry name" value="ABC2_membrane_2"/>
    <property type="match status" value="1"/>
</dbReference>
<dbReference type="PANTHER" id="PTHR37305">
    <property type="entry name" value="INTEGRAL MEMBRANE PROTEIN-RELATED"/>
    <property type="match status" value="1"/>
</dbReference>
<gene>
    <name evidence="2" type="ORF">FHR84_001547</name>
</gene>
<feature type="transmembrane region" description="Helical" evidence="1">
    <location>
        <begin position="91"/>
        <end position="114"/>
    </location>
</feature>
<dbReference type="PANTHER" id="PTHR37305:SF1">
    <property type="entry name" value="MEMBRANE PROTEIN"/>
    <property type="match status" value="1"/>
</dbReference>
<sequence length="301" mass="31656">MRGKSDLAPEAVEEIGRTSGADGSAPGYRANRTLPLNVELRRQLSRKRTRVVLGCLIALPALLIAAFALGGDGRPGQRATDLGDLAVLNGSNFAVFTLLLCTHLLLVLTVALFFGDAVASESSWASLRYLATIPVPRHRLLRQKAIVAGLLSGLGLCVLALSALAMGTAWYGTGALITPDNGVLTGPWSAFVLPAVCGYLAVHLTWVASLALLFSVSTSNPLAAVGASVGISVLSQLLDNISRLGELRLLLPTHHATAWVDLLDSRIDWTSMANGALSATVYASVFTTAALVRFQRSDITS</sequence>
<feature type="transmembrane region" description="Helical" evidence="1">
    <location>
        <begin position="191"/>
        <end position="214"/>
    </location>
</feature>
<keyword evidence="1" id="KW-0812">Transmembrane</keyword>
<keyword evidence="1" id="KW-1133">Transmembrane helix</keyword>
<protein>
    <submittedName>
        <fullName evidence="2">ABC-2 type transport system permease protein</fullName>
    </submittedName>
</protein>
<feature type="transmembrane region" description="Helical" evidence="1">
    <location>
        <begin position="221"/>
        <end position="238"/>
    </location>
</feature>
<keyword evidence="1" id="KW-0472">Membrane</keyword>
<keyword evidence="3" id="KW-1185">Reference proteome</keyword>
<dbReference type="GO" id="GO:0140359">
    <property type="term" value="F:ABC-type transporter activity"/>
    <property type="evidence" value="ECO:0007669"/>
    <property type="project" value="InterPro"/>
</dbReference>
<accession>A0A852YYZ9</accession>
<evidence type="ECO:0000313" key="3">
    <source>
        <dbReference type="Proteomes" id="UP000548304"/>
    </source>
</evidence>
<organism evidence="2 3">
    <name type="scientific">Actinopolyspora biskrensis</name>
    <dbReference type="NCBI Taxonomy" id="1470178"/>
    <lineage>
        <taxon>Bacteria</taxon>
        <taxon>Bacillati</taxon>
        <taxon>Actinomycetota</taxon>
        <taxon>Actinomycetes</taxon>
        <taxon>Actinopolysporales</taxon>
        <taxon>Actinopolysporaceae</taxon>
        <taxon>Actinopolyspora</taxon>
    </lineage>
</organism>
<proteinExistence type="predicted"/>
<reference evidence="2 3" key="1">
    <citation type="submission" date="2020-07" db="EMBL/GenBank/DDBJ databases">
        <title>Genomic Encyclopedia of Type Strains, Phase III (KMG-III): the genomes of soil and plant-associated and newly described type strains.</title>
        <authorList>
            <person name="Whitman W."/>
        </authorList>
    </citation>
    <scope>NUCLEOTIDE SEQUENCE [LARGE SCALE GENOMIC DNA]</scope>
    <source>
        <strain evidence="2 3">CECT 8576</strain>
    </source>
</reference>
<comment type="caution">
    <text evidence="2">The sequence shown here is derived from an EMBL/GenBank/DDBJ whole genome shotgun (WGS) entry which is preliminary data.</text>
</comment>
<dbReference type="EMBL" id="JACBYW010000002">
    <property type="protein sequence ID" value="NYH78225.1"/>
    <property type="molecule type" value="Genomic_DNA"/>
</dbReference>
<feature type="transmembrane region" description="Helical" evidence="1">
    <location>
        <begin position="272"/>
        <end position="292"/>
    </location>
</feature>
<dbReference type="AlphaFoldDB" id="A0A852YYZ9"/>
<feature type="transmembrane region" description="Helical" evidence="1">
    <location>
        <begin position="51"/>
        <end position="71"/>
    </location>
</feature>
<feature type="transmembrane region" description="Helical" evidence="1">
    <location>
        <begin position="146"/>
        <end position="171"/>
    </location>
</feature>